<accession>A0AAW9WBB0</accession>
<feature type="transmembrane region" description="Helical" evidence="6">
    <location>
        <begin position="142"/>
        <end position="159"/>
    </location>
</feature>
<feature type="transmembrane region" description="Helical" evidence="6">
    <location>
        <begin position="102"/>
        <end position="122"/>
    </location>
</feature>
<feature type="transmembrane region" description="Helical" evidence="6">
    <location>
        <begin position="62"/>
        <end position="81"/>
    </location>
</feature>
<proteinExistence type="predicted"/>
<dbReference type="Proteomes" id="UP000434223">
    <property type="component" value="Unassembled WGS sequence"/>
</dbReference>
<evidence type="ECO:0000256" key="1">
    <source>
        <dbReference type="ARBA" id="ARBA00004651"/>
    </source>
</evidence>
<feature type="transmembrane region" description="Helical" evidence="6">
    <location>
        <begin position="21"/>
        <end position="42"/>
    </location>
</feature>
<dbReference type="PANTHER" id="PTHR30250">
    <property type="entry name" value="PST FAMILY PREDICTED COLANIC ACID TRANSPORTER"/>
    <property type="match status" value="1"/>
</dbReference>
<dbReference type="InterPro" id="IPR050833">
    <property type="entry name" value="Poly_Biosynth_Transport"/>
</dbReference>
<comment type="caution">
    <text evidence="7">The sequence shown here is derived from an EMBL/GenBank/DDBJ whole genome shotgun (WGS) entry which is preliminary data.</text>
</comment>
<evidence type="ECO:0000256" key="5">
    <source>
        <dbReference type="ARBA" id="ARBA00023136"/>
    </source>
</evidence>
<evidence type="ECO:0000256" key="6">
    <source>
        <dbReference type="SAM" id="Phobius"/>
    </source>
</evidence>
<dbReference type="EMBL" id="WNME01000001">
    <property type="protein sequence ID" value="MUB61628.1"/>
    <property type="molecule type" value="Genomic_DNA"/>
</dbReference>
<evidence type="ECO:0000313" key="8">
    <source>
        <dbReference type="Proteomes" id="UP000434223"/>
    </source>
</evidence>
<dbReference type="PIRSF" id="PIRSF038958">
    <property type="entry name" value="PG_synth_SpoVB"/>
    <property type="match status" value="1"/>
</dbReference>
<keyword evidence="5 6" id="KW-0472">Membrane</keyword>
<dbReference type="RefSeq" id="WP_055648864.1">
    <property type="nucleotide sequence ID" value="NZ_CZAZ01000001.1"/>
</dbReference>
<dbReference type="InterPro" id="IPR002797">
    <property type="entry name" value="Polysacc_synth"/>
</dbReference>
<reference evidence="7 8" key="1">
    <citation type="submission" date="2019-09" db="EMBL/GenBank/DDBJ databases">
        <title>Draft genome sequencing of Hungatella hathewayi 123Y-2.</title>
        <authorList>
            <person name="Lv Q."/>
            <person name="Li S."/>
        </authorList>
    </citation>
    <scope>NUCLEOTIDE SEQUENCE [LARGE SCALE GENOMIC DNA]</scope>
    <source>
        <strain evidence="7 8">123Y-2</strain>
    </source>
</reference>
<feature type="transmembrane region" description="Helical" evidence="6">
    <location>
        <begin position="315"/>
        <end position="336"/>
    </location>
</feature>
<dbReference type="AlphaFoldDB" id="A0AAW9WBB0"/>
<feature type="transmembrane region" description="Helical" evidence="6">
    <location>
        <begin position="256"/>
        <end position="277"/>
    </location>
</feature>
<feature type="transmembrane region" description="Helical" evidence="6">
    <location>
        <begin position="514"/>
        <end position="532"/>
    </location>
</feature>
<dbReference type="PANTHER" id="PTHR30250:SF21">
    <property type="entry name" value="LIPID II FLIPPASE MURJ"/>
    <property type="match status" value="1"/>
</dbReference>
<keyword evidence="4 6" id="KW-1133">Transmembrane helix</keyword>
<gene>
    <name evidence="7" type="ORF">GNE07_00850</name>
</gene>
<name>A0AAW9WBB0_9FIRM</name>
<organism evidence="7 8">
    <name type="scientific">Hungatella hathewayi</name>
    <dbReference type="NCBI Taxonomy" id="154046"/>
    <lineage>
        <taxon>Bacteria</taxon>
        <taxon>Bacillati</taxon>
        <taxon>Bacillota</taxon>
        <taxon>Clostridia</taxon>
        <taxon>Lachnospirales</taxon>
        <taxon>Lachnospiraceae</taxon>
        <taxon>Hungatella</taxon>
    </lineage>
</organism>
<evidence type="ECO:0000256" key="3">
    <source>
        <dbReference type="ARBA" id="ARBA00022692"/>
    </source>
</evidence>
<evidence type="ECO:0000256" key="2">
    <source>
        <dbReference type="ARBA" id="ARBA00022475"/>
    </source>
</evidence>
<dbReference type="GO" id="GO:0005886">
    <property type="term" value="C:plasma membrane"/>
    <property type="evidence" value="ECO:0007669"/>
    <property type="project" value="UniProtKB-SubCell"/>
</dbReference>
<comment type="subcellular location">
    <subcellularLocation>
        <location evidence="1">Cell membrane</location>
        <topology evidence="1">Multi-pass membrane protein</topology>
    </subcellularLocation>
</comment>
<dbReference type="InterPro" id="IPR024923">
    <property type="entry name" value="PG_synth_SpoVB"/>
</dbReference>
<evidence type="ECO:0000256" key="4">
    <source>
        <dbReference type="ARBA" id="ARBA00022989"/>
    </source>
</evidence>
<feature type="transmembrane region" description="Helical" evidence="6">
    <location>
        <begin position="166"/>
        <end position="186"/>
    </location>
</feature>
<feature type="transmembrane region" description="Helical" evidence="6">
    <location>
        <begin position="206"/>
        <end position="235"/>
    </location>
</feature>
<feature type="transmembrane region" description="Helical" evidence="6">
    <location>
        <begin position="483"/>
        <end position="502"/>
    </location>
</feature>
<sequence length="561" mass="60850">MENNRTSRSRKKPEKKGASNFIIQGTILAAAGIIVRLIGMLYRIPLANILGDEGNGYYNSAFSIYSILLIVSSYSLPTAVSKMIATKNARKEYRNSVRILKAALFYGTVVGGIGAAVLWFGADLFATRFLSMPYTRYALKTLAPTIWVIAYLGVFRGYFQGLGTMIPTALSQIFEQIINAIISIVAAERLFNAGLKANLVHGATEYSFGFGAAGGTIGTGAGALAALLFLLFLILSYRPVMIKQAKRDRSRRRDSYTEISAILLITVLPIVMSSVAYNVSTVIDNSIFAKGMTFLGMSTSDIASAWGVYSGKYHLLFNIPVAIANSLASSLIPSLSRAVAGKNRGQIVSKVSMVIRFSMVIAIPATVGLTVLAGPVCNLLFSRYDNTNLIRMMMYGSLAVVFFSLSTVTNAVLQGINHMQTPLKNAVISLVLHIIVLCVMLFGFKMGIYSVVYSNILFALFMCILNGMAISRYLNYRQEMKKTFILPTIASGIMGGAAYGVYQLVHMTLKSNTIGVLLAIAVAVIVYGILLLKLRCVDEVELSGMPGGTKLVRIAQKCHLM</sequence>
<keyword evidence="3 6" id="KW-0812">Transmembrane</keyword>
<feature type="transmembrane region" description="Helical" evidence="6">
    <location>
        <begin position="450"/>
        <end position="471"/>
    </location>
</feature>
<dbReference type="Pfam" id="PF01943">
    <property type="entry name" value="Polysacc_synt"/>
    <property type="match status" value="1"/>
</dbReference>
<protein>
    <submittedName>
        <fullName evidence="7">Oligosaccharide flippase family protein</fullName>
    </submittedName>
</protein>
<feature type="transmembrane region" description="Helical" evidence="6">
    <location>
        <begin position="425"/>
        <end position="444"/>
    </location>
</feature>
<feature type="transmembrane region" description="Helical" evidence="6">
    <location>
        <begin position="393"/>
        <end position="413"/>
    </location>
</feature>
<evidence type="ECO:0000313" key="7">
    <source>
        <dbReference type="EMBL" id="MUB61628.1"/>
    </source>
</evidence>
<feature type="transmembrane region" description="Helical" evidence="6">
    <location>
        <begin position="357"/>
        <end position="381"/>
    </location>
</feature>
<dbReference type="CDD" id="cd13124">
    <property type="entry name" value="MATE_SpoVB_like"/>
    <property type="match status" value="1"/>
</dbReference>
<keyword evidence="2" id="KW-1003">Cell membrane</keyword>